<dbReference type="EMBL" id="CM041536">
    <property type="protein sequence ID" value="KAI3370773.1"/>
    <property type="molecule type" value="Genomic_DNA"/>
</dbReference>
<organism evidence="1 2">
    <name type="scientific">Scortum barcoo</name>
    <name type="common">barcoo grunter</name>
    <dbReference type="NCBI Taxonomy" id="214431"/>
    <lineage>
        <taxon>Eukaryota</taxon>
        <taxon>Metazoa</taxon>
        <taxon>Chordata</taxon>
        <taxon>Craniata</taxon>
        <taxon>Vertebrata</taxon>
        <taxon>Euteleostomi</taxon>
        <taxon>Actinopterygii</taxon>
        <taxon>Neopterygii</taxon>
        <taxon>Teleostei</taxon>
        <taxon>Neoteleostei</taxon>
        <taxon>Acanthomorphata</taxon>
        <taxon>Eupercaria</taxon>
        <taxon>Centrarchiformes</taxon>
        <taxon>Terapontoidei</taxon>
        <taxon>Terapontidae</taxon>
        <taxon>Scortum</taxon>
    </lineage>
</organism>
<proteinExistence type="predicted"/>
<sequence length="229" mass="25163">MPPGRLPREVFQACPTGRRPREKTQDTLERLCLSTGLGTPQGIPPEELEEVSGIQHKRKMKLNHQWSLDMNLIHTVRPGIKGNLVQPDLDAILINLDAGQQETAVSVASSSYHRDYVQFKPAASGEQRTLISALTPSPPLLLTVPFRLRYSSAVLQVAKALSAQEVSIVTPKKECDNGNYRKINGLNHCSGGYSYKIVKIPTLKSITTAEVSGVVSKLLSGKERQKQCP</sequence>
<evidence type="ECO:0000313" key="1">
    <source>
        <dbReference type="EMBL" id="KAI3370773.1"/>
    </source>
</evidence>
<accession>A0ACB8WSF4</accession>
<evidence type="ECO:0000313" key="2">
    <source>
        <dbReference type="Proteomes" id="UP000831701"/>
    </source>
</evidence>
<gene>
    <name evidence="1" type="ORF">L3Q82_007309</name>
</gene>
<protein>
    <submittedName>
        <fullName evidence="1">Uncharacterized protein</fullName>
    </submittedName>
</protein>
<name>A0ACB8WSF4_9TELE</name>
<reference evidence="1" key="1">
    <citation type="submission" date="2022-04" db="EMBL/GenBank/DDBJ databases">
        <title>Jade perch genome.</title>
        <authorList>
            <person name="Chao B."/>
        </authorList>
    </citation>
    <scope>NUCLEOTIDE SEQUENCE</scope>
    <source>
        <strain evidence="1">CB-2022</strain>
    </source>
</reference>
<dbReference type="Proteomes" id="UP000831701">
    <property type="component" value="Chromosome 6"/>
</dbReference>
<keyword evidence="2" id="KW-1185">Reference proteome</keyword>
<comment type="caution">
    <text evidence="1">The sequence shown here is derived from an EMBL/GenBank/DDBJ whole genome shotgun (WGS) entry which is preliminary data.</text>
</comment>